<feature type="transmembrane region" description="Helical" evidence="5">
    <location>
        <begin position="76"/>
        <end position="97"/>
    </location>
</feature>
<organism evidence="6">
    <name type="scientific">Musca domestica</name>
    <name type="common">House fly</name>
    <dbReference type="NCBI Taxonomy" id="7370"/>
    <lineage>
        <taxon>Eukaryota</taxon>
        <taxon>Metazoa</taxon>
        <taxon>Ecdysozoa</taxon>
        <taxon>Arthropoda</taxon>
        <taxon>Hexapoda</taxon>
        <taxon>Insecta</taxon>
        <taxon>Pterygota</taxon>
        <taxon>Neoptera</taxon>
        <taxon>Endopterygota</taxon>
        <taxon>Diptera</taxon>
        <taxon>Brachycera</taxon>
        <taxon>Muscomorpha</taxon>
        <taxon>Muscoidea</taxon>
        <taxon>Muscidae</taxon>
        <taxon>Musca</taxon>
    </lineage>
</organism>
<feature type="transmembrane region" description="Helical" evidence="5">
    <location>
        <begin position="7"/>
        <end position="28"/>
    </location>
</feature>
<comment type="subcellular location">
    <subcellularLocation>
        <location evidence="1">Membrane</location>
        <topology evidence="1">Multi-pass membrane protein</topology>
    </subcellularLocation>
</comment>
<gene>
    <name evidence="6" type="primary">101900832</name>
    <name evidence="8" type="synonym">LOC101900832</name>
    <name evidence="9" type="synonym">LOC131801677</name>
</gene>
<dbReference type="PANTHER" id="PTHR19282:SF544">
    <property type="entry name" value="TETRASPANIN"/>
    <property type="match status" value="1"/>
</dbReference>
<dbReference type="InterPro" id="IPR008952">
    <property type="entry name" value="Tetraspanin_EC2_sf"/>
</dbReference>
<dbReference type="EnsemblMetazoa" id="MDOA014975-RA">
    <property type="protein sequence ID" value="MDOA014975-PA"/>
    <property type="gene ID" value="MDOA014975"/>
</dbReference>
<reference evidence="9" key="2">
    <citation type="submission" date="2025-05" db="UniProtKB">
        <authorList>
            <consortium name="RefSeq"/>
        </authorList>
    </citation>
    <scope>IDENTIFICATION</scope>
    <source>
        <strain evidence="8 9">Aabys</strain>
        <tissue evidence="9">Whole body</tissue>
    </source>
</reference>
<dbReference type="VEuPathDB" id="VectorBase:MDOA014975"/>
<dbReference type="AlphaFoldDB" id="A0A1I8NGS1"/>
<dbReference type="GO" id="GO:0005886">
    <property type="term" value="C:plasma membrane"/>
    <property type="evidence" value="ECO:0007669"/>
    <property type="project" value="TreeGrafter"/>
</dbReference>
<evidence type="ECO:0000313" key="9">
    <source>
        <dbReference type="RefSeq" id="XP_058976586.1"/>
    </source>
</evidence>
<feature type="transmembrane region" description="Helical" evidence="5">
    <location>
        <begin position="187"/>
        <end position="210"/>
    </location>
</feature>
<dbReference type="PANTHER" id="PTHR19282">
    <property type="entry name" value="TETRASPANIN"/>
    <property type="match status" value="1"/>
</dbReference>
<keyword evidence="2 5" id="KW-0812">Transmembrane</keyword>
<dbReference type="STRING" id="7370.A0A1I8NGS1"/>
<reference evidence="6" key="1">
    <citation type="submission" date="2020-05" db="UniProtKB">
        <authorList>
            <consortium name="EnsemblMetazoa"/>
        </authorList>
    </citation>
    <scope>IDENTIFICATION</scope>
    <source>
        <strain evidence="6">Aabys</strain>
    </source>
</reference>
<keyword evidence="4 5" id="KW-0472">Membrane</keyword>
<evidence type="ECO:0000256" key="4">
    <source>
        <dbReference type="ARBA" id="ARBA00023136"/>
    </source>
</evidence>
<feature type="transmembrane region" description="Helical" evidence="5">
    <location>
        <begin position="48"/>
        <end position="69"/>
    </location>
</feature>
<dbReference type="eggNOG" id="KOG3882">
    <property type="taxonomic scope" value="Eukaryota"/>
</dbReference>
<dbReference type="VEuPathDB" id="VectorBase:MDOMA2_015099"/>
<evidence type="ECO:0000256" key="3">
    <source>
        <dbReference type="ARBA" id="ARBA00022989"/>
    </source>
</evidence>
<keyword evidence="3 5" id="KW-1133">Transmembrane helix</keyword>
<name>A0A1I8NGS1_MUSDO</name>
<dbReference type="RefSeq" id="XP_058976586.1">
    <property type="nucleotide sequence ID" value="XM_059120603.1"/>
</dbReference>
<protein>
    <submittedName>
        <fullName evidence="8 9">Protein late bloomer</fullName>
    </submittedName>
</protein>
<dbReference type="SUPFAM" id="SSF48652">
    <property type="entry name" value="Tetraspanin"/>
    <property type="match status" value="1"/>
</dbReference>
<dbReference type="VEuPathDB" id="VectorBase:MDOMA2_014236"/>
<evidence type="ECO:0000256" key="2">
    <source>
        <dbReference type="ARBA" id="ARBA00022692"/>
    </source>
</evidence>
<dbReference type="Gene3D" id="1.10.1450.10">
    <property type="entry name" value="Tetraspanin"/>
    <property type="match status" value="1"/>
</dbReference>
<dbReference type="RefSeq" id="XP_005179698.1">
    <property type="nucleotide sequence ID" value="XM_005179641.3"/>
</dbReference>
<dbReference type="InterPro" id="IPR018499">
    <property type="entry name" value="Tetraspanin/Peripherin"/>
</dbReference>
<dbReference type="GeneID" id="101900832"/>
<evidence type="ECO:0000313" key="6">
    <source>
        <dbReference type="EnsemblMetazoa" id="MDOA014975-PA"/>
    </source>
</evidence>
<dbReference type="OrthoDB" id="6239677at2759"/>
<evidence type="ECO:0000256" key="5">
    <source>
        <dbReference type="SAM" id="Phobius"/>
    </source>
</evidence>
<dbReference type="CDD" id="cd03127">
    <property type="entry name" value="tetraspanin_LEL"/>
    <property type="match status" value="1"/>
</dbReference>
<sequence>MHLSRTCLQWTVIVFNTMSVVLGILAAVASVFELQKYSFGTPDFTEKLVHIGISAVLVISAFVGCCAAVNGSVKMLVSFIVTLLALIASHVWCLWRYDEERVRVSTTNMVNYYWIAETHEQGYMDILQETYECCGKTGYLDYHHNSMTVPDSCYFFHNNKREFYPHGKGCLPAVLEAYMNIYRTEKWTHVGLMGFEGFGITLAIVLIFNLTADTRRYNY</sequence>
<dbReference type="Pfam" id="PF00335">
    <property type="entry name" value="Tetraspanin"/>
    <property type="match status" value="1"/>
</dbReference>
<dbReference type="Proteomes" id="UP001652621">
    <property type="component" value="Unplaced"/>
</dbReference>
<evidence type="ECO:0000313" key="7">
    <source>
        <dbReference type="Proteomes" id="UP001652621"/>
    </source>
</evidence>
<proteinExistence type="predicted"/>
<accession>A0A1I8NGS1</accession>
<dbReference type="KEGG" id="mde:101900832"/>
<evidence type="ECO:0000256" key="1">
    <source>
        <dbReference type="ARBA" id="ARBA00004141"/>
    </source>
</evidence>
<keyword evidence="7" id="KW-1185">Reference proteome</keyword>
<evidence type="ECO:0000313" key="8">
    <source>
        <dbReference type="RefSeq" id="XP_005179698.1"/>
    </source>
</evidence>